<evidence type="ECO:0000313" key="3">
    <source>
        <dbReference type="EMBL" id="SME91344.1"/>
    </source>
</evidence>
<protein>
    <submittedName>
        <fullName evidence="3">UPF0716 protein FxsA</fullName>
    </submittedName>
</protein>
<dbReference type="PANTHER" id="PTHR35335:SF1">
    <property type="entry name" value="UPF0716 PROTEIN FXSA"/>
    <property type="match status" value="1"/>
</dbReference>
<dbReference type="STRING" id="1123014.SAMN02745746_00014"/>
<dbReference type="GO" id="GO:0016020">
    <property type="term" value="C:membrane"/>
    <property type="evidence" value="ECO:0007669"/>
    <property type="project" value="InterPro"/>
</dbReference>
<dbReference type="InterPro" id="IPR007313">
    <property type="entry name" value="FxsA"/>
</dbReference>
<dbReference type="RefSeq" id="WP_085274419.1">
    <property type="nucleotide sequence ID" value="NZ_FXAG01000001.1"/>
</dbReference>
<keyword evidence="4" id="KW-1185">Reference proteome</keyword>
<dbReference type="Proteomes" id="UP000192920">
    <property type="component" value="Unassembled WGS sequence"/>
</dbReference>
<gene>
    <name evidence="3" type="ORF">SAMN02745746_00014</name>
</gene>
<organism evidence="3 4">
    <name type="scientific">Pseudogulbenkiania subflava DSM 22618</name>
    <dbReference type="NCBI Taxonomy" id="1123014"/>
    <lineage>
        <taxon>Bacteria</taxon>
        <taxon>Pseudomonadati</taxon>
        <taxon>Pseudomonadota</taxon>
        <taxon>Betaproteobacteria</taxon>
        <taxon>Neisseriales</taxon>
        <taxon>Chromobacteriaceae</taxon>
        <taxon>Pseudogulbenkiania</taxon>
    </lineage>
</organism>
<keyword evidence="2" id="KW-1133">Transmembrane helix</keyword>
<reference evidence="4" key="1">
    <citation type="submission" date="2017-04" db="EMBL/GenBank/DDBJ databases">
        <authorList>
            <person name="Varghese N."/>
            <person name="Submissions S."/>
        </authorList>
    </citation>
    <scope>NUCLEOTIDE SEQUENCE [LARGE SCALE GENOMIC DNA]</scope>
    <source>
        <strain evidence="4">DSM 22618</strain>
    </source>
</reference>
<feature type="region of interest" description="Disordered" evidence="1">
    <location>
        <begin position="112"/>
        <end position="140"/>
    </location>
</feature>
<dbReference type="Pfam" id="PF04186">
    <property type="entry name" value="FxsA"/>
    <property type="match status" value="1"/>
</dbReference>
<evidence type="ECO:0000313" key="4">
    <source>
        <dbReference type="Proteomes" id="UP000192920"/>
    </source>
</evidence>
<dbReference type="EMBL" id="FXAG01000001">
    <property type="protein sequence ID" value="SME91344.1"/>
    <property type="molecule type" value="Genomic_DNA"/>
</dbReference>
<feature type="compositionally biased region" description="Basic and acidic residues" evidence="1">
    <location>
        <begin position="125"/>
        <end position="140"/>
    </location>
</feature>
<keyword evidence="2" id="KW-0812">Transmembrane</keyword>
<sequence>MRGLLLLLLLYPFAEIATLVAMTDAWGGGVTMLWIIVSALIGIAMLRNRQLGALLTLGSLMHQGDQVSLYSLLWPLRYLLAGVLFLIPGVISDILALLLLLPLKGPSIKRPTMPPSAADNVIDGEYTRVDDPTDRSRHLH</sequence>
<evidence type="ECO:0000256" key="2">
    <source>
        <dbReference type="SAM" id="Phobius"/>
    </source>
</evidence>
<proteinExistence type="predicted"/>
<feature type="transmembrane region" description="Helical" evidence="2">
    <location>
        <begin position="79"/>
        <end position="103"/>
    </location>
</feature>
<dbReference type="PANTHER" id="PTHR35335">
    <property type="entry name" value="UPF0716 PROTEIN FXSA"/>
    <property type="match status" value="1"/>
</dbReference>
<name>A0A1Y6BB17_9NEIS</name>
<evidence type="ECO:0000256" key="1">
    <source>
        <dbReference type="SAM" id="MobiDB-lite"/>
    </source>
</evidence>
<dbReference type="NCBIfam" id="NF008528">
    <property type="entry name" value="PRK11463.1-2"/>
    <property type="match status" value="1"/>
</dbReference>
<dbReference type="AlphaFoldDB" id="A0A1Y6BB17"/>
<feature type="transmembrane region" description="Helical" evidence="2">
    <location>
        <begin position="26"/>
        <end position="46"/>
    </location>
</feature>
<keyword evidence="2" id="KW-0472">Membrane</keyword>
<accession>A0A1Y6BB17</accession>